<organism evidence="2 3">
    <name type="scientific">Sulfitobacter undariae</name>
    <dbReference type="NCBI Taxonomy" id="1563671"/>
    <lineage>
        <taxon>Bacteria</taxon>
        <taxon>Pseudomonadati</taxon>
        <taxon>Pseudomonadota</taxon>
        <taxon>Alphaproteobacteria</taxon>
        <taxon>Rhodobacterales</taxon>
        <taxon>Roseobacteraceae</taxon>
        <taxon>Sulfitobacter</taxon>
    </lineage>
</organism>
<protein>
    <submittedName>
        <fullName evidence="2">Uncharacterized protein</fullName>
    </submittedName>
</protein>
<evidence type="ECO:0000256" key="1">
    <source>
        <dbReference type="SAM" id="MobiDB-lite"/>
    </source>
</evidence>
<dbReference type="EMBL" id="JACIEI010000003">
    <property type="protein sequence ID" value="MBB3993764.1"/>
    <property type="molecule type" value="Genomic_DNA"/>
</dbReference>
<name>A0A7W6E9H5_9RHOB</name>
<comment type="caution">
    <text evidence="2">The sequence shown here is derived from an EMBL/GenBank/DDBJ whole genome shotgun (WGS) entry which is preliminary data.</text>
</comment>
<dbReference type="AlphaFoldDB" id="A0A7W6E9H5"/>
<feature type="region of interest" description="Disordered" evidence="1">
    <location>
        <begin position="79"/>
        <end position="108"/>
    </location>
</feature>
<proteinExistence type="predicted"/>
<reference evidence="2 3" key="1">
    <citation type="submission" date="2020-08" db="EMBL/GenBank/DDBJ databases">
        <title>Genomic Encyclopedia of Type Strains, Phase IV (KMG-IV): sequencing the most valuable type-strain genomes for metagenomic binning, comparative biology and taxonomic classification.</title>
        <authorList>
            <person name="Goeker M."/>
        </authorList>
    </citation>
    <scope>NUCLEOTIDE SEQUENCE [LARGE SCALE GENOMIC DNA]</scope>
    <source>
        <strain evidence="2 3">DSM 102234</strain>
    </source>
</reference>
<sequence>MTAALKTRLTRLEAKHRKDANRVVGVIGGLPKTYVEEVDGVLYLRRPETPTGQPFVEYARNQQNALQAELLRLFANTTDEAPQPKAPPNVGIVNNPAPLKPGEKPKNFIHLADGTEISLKRT</sequence>
<dbReference type="RefSeq" id="WP_184564144.1">
    <property type="nucleotide sequence ID" value="NZ_JACIEI010000003.1"/>
</dbReference>
<evidence type="ECO:0000313" key="3">
    <source>
        <dbReference type="Proteomes" id="UP000530268"/>
    </source>
</evidence>
<accession>A0A7W6E9H5</accession>
<gene>
    <name evidence="2" type="ORF">GGR95_001395</name>
</gene>
<dbReference type="Proteomes" id="UP000530268">
    <property type="component" value="Unassembled WGS sequence"/>
</dbReference>
<evidence type="ECO:0000313" key="2">
    <source>
        <dbReference type="EMBL" id="MBB3993764.1"/>
    </source>
</evidence>
<keyword evidence="3" id="KW-1185">Reference proteome</keyword>